<dbReference type="Gene3D" id="2.180.10.10">
    <property type="entry name" value="RHS repeat-associated core"/>
    <property type="match status" value="1"/>
</dbReference>
<evidence type="ECO:0000313" key="1">
    <source>
        <dbReference type="EMBL" id="CBX29001.1"/>
    </source>
</evidence>
<gene>
    <name evidence="1" type="ORF">N47_P17060</name>
</gene>
<dbReference type="EMBL" id="FR695871">
    <property type="protein sequence ID" value="CBX29001.1"/>
    <property type="molecule type" value="Genomic_DNA"/>
</dbReference>
<sequence>MSHTITESFLIPGTSEELVYTRDEKGRLIKLCCNNRTYLDSIGSAYHYDEDLAIVDEIVCKQALLRSVKTASGSWVEKYLWDKNGRPYHIDGTQIFRDKDNRIILCKTHKGDWRYTYKNHLCVRIDSPLGTRHITHGPDGRPVSIQENDLVEYICYDANNMRIGLPDLPETWHRDHPGRLWTVEDNTGRILSTWLWDGFRCIGRIDGKPGEKLSALFCTDPGGTPTRIVTHQGMEQIPRDACAESLLYQKDVPGLFGGSIFKGFVYYRSRILDVRTAAYNAADPFDGSHNDPRRKDGFNGALAVDAQPAGVYALSYNDPVTYADPTGEVNGWMVLSDLTWSLQNNILGWLGFEPVINLWGSIFTGKTKEFGESKYIESERTGSFGTIRNGCIANERAKTFQHIIIGQVEEFLKLEDVHVFVPAARFAPSLYGTLLHCIPGHGTQFLLRGSQNPANVVAGERARGWTRAGGAAEQVMPFSPVSWFPSGGLHFDAFIPGLRKSEDEDTFTCRCVELETFGSVSMGTISNRSLIIVPTAPIPVVDSDFILITDAQSNAFITTVVSIAQVDGQTHIVLEHDLSGILDQTGLTLRRLGTPIASTDIFAVPVSSTQLDAIGSTGAYTRSEPVRLIQNNETVGATFIRRFNAQIVIDESLPGILVHPLSITTLEPGPDGAHDAQCTNDAHTLHFEATDPKPAVGEIIVVTGNGNTIITIVTSAPDDETRIVDRELGNVGGNTDPVTWEKYRELELIGTRAEAVEADPQITYEANDVRKAPSTGYVIVDDASGNQAVRSITGLNYDRIEVLPPLAGDITQQYETERFSGLPAAQQYTGSDCSFTVENLLNLNSDLDIDTTKALQLHRINGTALASPIGLVLNDISGLNIANAATADGRWLATAVMAAGWGLPADFTPGQIVVLDNNADFAPVCIKSIRASFQIDRHLILSTSGLSVAPLAPDGPSYNAVFNDINNTTVLPFVNIAGNDQRVQMPRFVAGEMVEISWNHGGVTIRRIYRIVSIDGTTMTIDGQVDLPVPAVVNGTLRRLIPVNPETGSPMAGIEGQTVNGNPVAGTGKEDTDIVSFKIWSNLPFSTHNYFAIADGQTVYPVRFDNTHTPELEIEFGADPGIYGNACRVTAPQNCAETRYCVSFEKEAQTVRIRSFDPPESGPFSGSPDDCILAMAFHDAAISVDGELSGGTTFVPEDIGYELTRYEALRDHELIHTRQCTQWGPLLTAFFPVWLLEMILELTTDIEEPDFSPYVSGSIIRSDGNRLLEIPNFQGIDFAEGDSVQVSSGGPTVVIELGEPLANDEHKFRITNTTLSGTVQLRRCIGTGAQTAQWFVNIIQSLTHGSVMNNVVGATYGGIFYGLYRLIYALVRAISGSGDIYQAQVEDDGNQIRLQNEADAVHFNGASRIIVQSGDSTLVRSVGRASAEGEAPPSEATEPGVILLRTPLNFTGTVQASPYSTHTPDSCWDSYSYYPAEVADPNRPAAIRVFAAGEDTLSLARYDRVVVTSGTQSIRTNVSNVDSEGIVELEEMPSLPEGETNLRIAKIGTHDPMGWLDSWLIDEMEMGWAEILFDPWGRLNLSIDMERGSFWDVLTRIGRYCFGTQSYSVLIPGYFVWDNAIKQGKDEGFLSDMEQEASEESGDLYSPLGRLHNYSGEKYVGDIGRYWFFPWKFGITAPDGSIIEGRHNMSVVRTGLQDAPGVHIEDIDSARLLPSVADTGAAADPNGSAETPPGTGLQVPDIFVQKEATNPLDPPALNPASFAPSNQGRIPVPPRLERATGAYVAFSRPSSGQNLITIQNGIDMADRVARTADGHQKTFYRVSVHDVTVSFFGTPIGNDQTLTLLATQHAHMTIEPGGNRRYVITLPEGNNGTVVQSDGEDDIVAQVTVGNDPVPAEISRIYRYDNGAFVDDALSAHGVNAFSDIHIPVRMFDIAVTDSLFLRSNIPTVAELFSDWEINKIEELKPGQSGFFLVPVSCISVFTTAFNYNGIVPPADHIDPVIVPDPDVEIEPQMQPYIGDGGIFSVTLLANDPPEEEVDATFSIDVGEIDDVPDPSNPPPTTTLTATIKLKPHFRLTAASYDVAAGDTITLTLTTEPGDPAVTAGSVSVTPSADVEFEIVNDSTVNITPNSAAAGAIRRVRVIDGNDENRIAIRTIHIV</sequence>
<protein>
    <submittedName>
        <fullName evidence="1">Uncharacterized protein</fullName>
    </submittedName>
</protein>
<reference evidence="1" key="1">
    <citation type="journal article" date="2011" name="Environ. Microbiol.">
        <title>Genomic insights into the metabolic potential of the polycyclic aromatic hydrocarbon degrading sulfate-reducing Deltaproteobacterium N47.</title>
        <authorList>
            <person name="Bergmann F."/>
            <person name="Selesi D."/>
            <person name="Weinmaier T."/>
            <person name="Tischler P."/>
            <person name="Rattei T."/>
            <person name="Meckenstock R.U."/>
        </authorList>
    </citation>
    <scope>NUCLEOTIDE SEQUENCE</scope>
</reference>
<organism evidence="1">
    <name type="scientific">uncultured Desulfobacterium sp</name>
    <dbReference type="NCBI Taxonomy" id="201089"/>
    <lineage>
        <taxon>Bacteria</taxon>
        <taxon>Pseudomonadati</taxon>
        <taxon>Thermodesulfobacteriota</taxon>
        <taxon>Desulfobacteria</taxon>
        <taxon>Desulfobacterales</taxon>
        <taxon>Desulfobacteriaceae</taxon>
        <taxon>Desulfobacterium</taxon>
        <taxon>environmental samples</taxon>
    </lineage>
</organism>
<accession>E1YEK7</accession>
<proteinExistence type="predicted"/>
<name>E1YEK7_9BACT</name>